<evidence type="ECO:0000256" key="1">
    <source>
        <dbReference type="SAM" id="MobiDB-lite"/>
    </source>
</evidence>
<dbReference type="AlphaFoldDB" id="A0A1Y2A1R0"/>
<name>A0A1Y2A1R0_9PLEO</name>
<comment type="caution">
    <text evidence="2">The sequence shown here is derived from an EMBL/GenBank/DDBJ whole genome shotgun (WGS) entry which is preliminary data.</text>
</comment>
<feature type="compositionally biased region" description="Pro residues" evidence="1">
    <location>
        <begin position="62"/>
        <end position="74"/>
    </location>
</feature>
<organism evidence="2 3">
    <name type="scientific">Clohesyomyces aquaticus</name>
    <dbReference type="NCBI Taxonomy" id="1231657"/>
    <lineage>
        <taxon>Eukaryota</taxon>
        <taxon>Fungi</taxon>
        <taxon>Dikarya</taxon>
        <taxon>Ascomycota</taxon>
        <taxon>Pezizomycotina</taxon>
        <taxon>Dothideomycetes</taxon>
        <taxon>Pleosporomycetidae</taxon>
        <taxon>Pleosporales</taxon>
        <taxon>Lindgomycetaceae</taxon>
        <taxon>Clohesyomyces</taxon>
    </lineage>
</organism>
<dbReference type="EMBL" id="MCFA01000018">
    <property type="protein sequence ID" value="ORY16442.1"/>
    <property type="molecule type" value="Genomic_DNA"/>
</dbReference>
<accession>A0A1Y2A1R0</accession>
<reference evidence="2 3" key="1">
    <citation type="submission" date="2016-07" db="EMBL/GenBank/DDBJ databases">
        <title>Pervasive Adenine N6-methylation of Active Genes in Fungi.</title>
        <authorList>
            <consortium name="DOE Joint Genome Institute"/>
            <person name="Mondo S.J."/>
            <person name="Dannebaum R.O."/>
            <person name="Kuo R.C."/>
            <person name="Labutti K."/>
            <person name="Haridas S."/>
            <person name="Kuo A."/>
            <person name="Salamov A."/>
            <person name="Ahrendt S.R."/>
            <person name="Lipzen A."/>
            <person name="Sullivan W."/>
            <person name="Andreopoulos W.B."/>
            <person name="Clum A."/>
            <person name="Lindquist E."/>
            <person name="Daum C."/>
            <person name="Ramamoorthy G.K."/>
            <person name="Gryganskyi A."/>
            <person name="Culley D."/>
            <person name="Magnuson J.K."/>
            <person name="James T.Y."/>
            <person name="O'Malley M.A."/>
            <person name="Stajich J.E."/>
            <person name="Spatafora J.W."/>
            <person name="Visel A."/>
            <person name="Grigoriev I.V."/>
        </authorList>
    </citation>
    <scope>NUCLEOTIDE SEQUENCE [LARGE SCALE GENOMIC DNA]</scope>
    <source>
        <strain evidence="2 3">CBS 115471</strain>
    </source>
</reference>
<feature type="compositionally biased region" description="Polar residues" evidence="1">
    <location>
        <begin position="36"/>
        <end position="58"/>
    </location>
</feature>
<sequence>MPYNPFSISASLVRGAYGYIAGAGEPIARDRPALTSAPSPTDPRNSGKGTSAIHNLQETPLRPIPPEPPKPSPPTIGASSPLATSSAARSISGALTSDGSLTHKAGIAGNYSHTNSASTGTRPGPFVIPTQTDASDYGDVQINDAPELPAIPWTDYLTPPESPPEDANIGQSSVPNRT</sequence>
<proteinExistence type="predicted"/>
<evidence type="ECO:0000313" key="2">
    <source>
        <dbReference type="EMBL" id="ORY16442.1"/>
    </source>
</evidence>
<feature type="compositionally biased region" description="Polar residues" evidence="1">
    <location>
        <begin position="77"/>
        <end position="100"/>
    </location>
</feature>
<feature type="region of interest" description="Disordered" evidence="1">
    <location>
        <begin position="24"/>
        <end position="178"/>
    </location>
</feature>
<dbReference type="Proteomes" id="UP000193144">
    <property type="component" value="Unassembled WGS sequence"/>
</dbReference>
<feature type="compositionally biased region" description="Polar residues" evidence="1">
    <location>
        <begin position="111"/>
        <end position="121"/>
    </location>
</feature>
<feature type="compositionally biased region" description="Polar residues" evidence="1">
    <location>
        <begin position="169"/>
        <end position="178"/>
    </location>
</feature>
<keyword evidence="3" id="KW-1185">Reference proteome</keyword>
<protein>
    <submittedName>
        <fullName evidence="2">Uncharacterized protein</fullName>
    </submittedName>
</protein>
<evidence type="ECO:0000313" key="3">
    <source>
        <dbReference type="Proteomes" id="UP000193144"/>
    </source>
</evidence>
<gene>
    <name evidence="2" type="ORF">BCR34DRAFT_597725</name>
</gene>